<protein>
    <recommendedName>
        <fullName evidence="2">AB hydrolase-1 domain-containing protein</fullName>
    </recommendedName>
</protein>
<keyword evidence="1" id="KW-0812">Transmembrane</keyword>
<reference evidence="3" key="1">
    <citation type="submission" date="2015-01" db="EMBL/GenBank/DDBJ databases">
        <authorList>
            <person name="Durling Mikael"/>
        </authorList>
    </citation>
    <scope>NUCLEOTIDE SEQUENCE</scope>
</reference>
<keyword evidence="1" id="KW-0472">Membrane</keyword>
<dbReference type="PANTHER" id="PTHR37017">
    <property type="entry name" value="AB HYDROLASE-1 DOMAIN-CONTAINING PROTEIN-RELATED"/>
    <property type="match status" value="1"/>
</dbReference>
<dbReference type="Pfam" id="PF12697">
    <property type="entry name" value="Abhydrolase_6"/>
    <property type="match status" value="1"/>
</dbReference>
<dbReference type="InterPro" id="IPR052897">
    <property type="entry name" value="Sec-Metab_Biosynth_Hydrolase"/>
</dbReference>
<dbReference type="InterPro" id="IPR000073">
    <property type="entry name" value="AB_hydrolase_1"/>
</dbReference>
<accession>A0A0B7KND7</accession>
<evidence type="ECO:0000259" key="2">
    <source>
        <dbReference type="Pfam" id="PF12697"/>
    </source>
</evidence>
<evidence type="ECO:0000256" key="1">
    <source>
        <dbReference type="SAM" id="Phobius"/>
    </source>
</evidence>
<feature type="transmembrane region" description="Helical" evidence="1">
    <location>
        <begin position="104"/>
        <end position="125"/>
    </location>
</feature>
<feature type="transmembrane region" description="Helical" evidence="1">
    <location>
        <begin position="137"/>
        <end position="155"/>
    </location>
</feature>
<dbReference type="AlphaFoldDB" id="A0A0B7KND7"/>
<dbReference type="PANTHER" id="PTHR37017:SF11">
    <property type="entry name" value="ESTERASE_LIPASE_THIOESTERASE DOMAIN-CONTAINING PROTEIN"/>
    <property type="match status" value="1"/>
</dbReference>
<dbReference type="InterPro" id="IPR029058">
    <property type="entry name" value="AB_hydrolase_fold"/>
</dbReference>
<feature type="transmembrane region" description="Helical" evidence="1">
    <location>
        <begin position="72"/>
        <end position="92"/>
    </location>
</feature>
<keyword evidence="1" id="KW-1133">Transmembrane helix</keyword>
<dbReference type="EMBL" id="CDPU01000079">
    <property type="protein sequence ID" value="CEO56942.1"/>
    <property type="molecule type" value="Genomic_DNA"/>
</dbReference>
<gene>
    <name evidence="3" type="ORF">BN869_000013000_1</name>
</gene>
<organism evidence="3">
    <name type="scientific">Bionectria ochroleuca</name>
    <name type="common">Gliocladium roseum</name>
    <dbReference type="NCBI Taxonomy" id="29856"/>
    <lineage>
        <taxon>Eukaryota</taxon>
        <taxon>Fungi</taxon>
        <taxon>Dikarya</taxon>
        <taxon>Ascomycota</taxon>
        <taxon>Pezizomycotina</taxon>
        <taxon>Sordariomycetes</taxon>
        <taxon>Hypocreomycetidae</taxon>
        <taxon>Hypocreales</taxon>
        <taxon>Bionectriaceae</taxon>
        <taxon>Clonostachys</taxon>
    </lineage>
</organism>
<sequence>MTASSQPSVIVIPGAWHLASCLDPFIETLQAAGFPAEGVTLRSVGDADSGISDDEVLIRSRIESRIHAGEDVIVIAHSYAGLPMSAAIAGLAKRNRASRGEKGGVLGVVYLTAFVPLDGESVVGLLGDLLWWMEEDVSFAFLVFILLHLYLHLLAKTEARVIKVKENSPAEVFFNDCSPEQIAAVSSALKPHSKKSLASPITTIGWRDSAYDGCRAYIRCLQDKALSIERQDAFVERSGVQWVVKTLDASHSPFISMPQALTVAVQEIARDFRAAV</sequence>
<proteinExistence type="predicted"/>
<evidence type="ECO:0000313" key="3">
    <source>
        <dbReference type="EMBL" id="CEO56942.1"/>
    </source>
</evidence>
<dbReference type="Gene3D" id="3.40.50.1820">
    <property type="entry name" value="alpha/beta hydrolase"/>
    <property type="match status" value="1"/>
</dbReference>
<name>A0A0B7KND7_BIOOC</name>
<dbReference type="SUPFAM" id="SSF53474">
    <property type="entry name" value="alpha/beta-Hydrolases"/>
    <property type="match status" value="1"/>
</dbReference>
<feature type="domain" description="AB hydrolase-1" evidence="2">
    <location>
        <begin position="9"/>
        <end position="261"/>
    </location>
</feature>